<evidence type="ECO:0000256" key="10">
    <source>
        <dbReference type="RuleBase" id="RU003355"/>
    </source>
</evidence>
<dbReference type="PROSITE" id="PS00137">
    <property type="entry name" value="SUBTILASE_HIS"/>
    <property type="match status" value="1"/>
</dbReference>
<dbReference type="Pfam" id="PF04151">
    <property type="entry name" value="PPC"/>
    <property type="match status" value="1"/>
</dbReference>
<evidence type="ECO:0000256" key="1">
    <source>
        <dbReference type="ARBA" id="ARBA00004613"/>
    </source>
</evidence>
<evidence type="ECO:0000256" key="4">
    <source>
        <dbReference type="ARBA" id="ARBA00022670"/>
    </source>
</evidence>
<dbReference type="InterPro" id="IPR000209">
    <property type="entry name" value="Peptidase_S8/S53_dom"/>
</dbReference>
<evidence type="ECO:0000256" key="2">
    <source>
        <dbReference type="ARBA" id="ARBA00011073"/>
    </source>
</evidence>
<evidence type="ECO:0000256" key="3">
    <source>
        <dbReference type="ARBA" id="ARBA00022525"/>
    </source>
</evidence>
<dbReference type="FunFam" id="2.60.120.380:FF:000013">
    <property type="entry name" value="Alkaline serine protease"/>
    <property type="match status" value="1"/>
</dbReference>
<dbReference type="InterPro" id="IPR036852">
    <property type="entry name" value="Peptidase_S8/S53_dom_sf"/>
</dbReference>
<evidence type="ECO:0000259" key="12">
    <source>
        <dbReference type="Pfam" id="PF00082"/>
    </source>
</evidence>
<reference evidence="14" key="1">
    <citation type="submission" date="2014-09" db="EMBL/GenBank/DDBJ databases">
        <authorList>
            <person name="Magalhaes I.L.F."/>
            <person name="Oliveira U."/>
            <person name="Santos F.R."/>
            <person name="Vidigal T.H.D.A."/>
            <person name="Brescovit A.D."/>
            <person name="Santos A.J."/>
        </authorList>
    </citation>
    <scope>NUCLEOTIDE SEQUENCE</scope>
</reference>
<evidence type="ECO:0000313" key="14">
    <source>
        <dbReference type="EMBL" id="AIW81342.1"/>
    </source>
</evidence>
<proteinExistence type="inferred from homology"/>
<sequence length="584" mass="59495">MSENFSKTLRKTLLAVATAAALSPFAVTSAFAQAKVKTAGLDNANAYNGFIVRYRAGSEPRKNSDAVQQSLDQSESIAIARAGNSNKPVKLKHARRLAIGADVVRPDRKLNKDEAIAAMNAIAADPNVEYVEPDYIVYPSWTPNDTHYGLQYGYASGTGGARVDQAWDSARGDGVVVAVLDTGITTHSDMGANVLSGYDFISDSTRARDGNGRDNNPADQGDWITANQCGYTHSAQNSSWHGTHVAGTVAAVTNNAKGVAGAAPNAKIVPVRVLGACGGATSDIADAIVWASGGTVSGIPANANPAEVINMSLGSSAAATCSSTYQNAINSALGRGTIVVAAAGNQGTTANHMPGNCTGVINVAASTSSGSRASFSNYGSRITITAPGEQIASTVNSGTTTPSTEGYSYMSGTSMASPLVAGIVALVQSKASTPRTPAQMTQILQSTARAMPGSCSGGCGAGLIDAKAAVAAVSGTTPPPPTGSVLQNGVPVTGLSGAAGSEKRWTVSVPSGRSQLRIVMSGGSGDADLYVRSGTAPTTTIYQCRPYLNGNNETCTFTAPAAGTWHVLVRGYSRYSGASITATY</sequence>
<dbReference type="GO" id="GO:0006508">
    <property type="term" value="P:proteolysis"/>
    <property type="evidence" value="ECO:0007669"/>
    <property type="project" value="UniProtKB-KW"/>
</dbReference>
<dbReference type="PRINTS" id="PR00723">
    <property type="entry name" value="SUBTILISIN"/>
</dbReference>
<dbReference type="GO" id="GO:0005576">
    <property type="term" value="C:extracellular region"/>
    <property type="evidence" value="ECO:0007669"/>
    <property type="project" value="UniProtKB-SubCell"/>
</dbReference>
<keyword evidence="5 11" id="KW-0732">Signal</keyword>
<evidence type="ECO:0000256" key="6">
    <source>
        <dbReference type="ARBA" id="ARBA00022801"/>
    </source>
</evidence>
<keyword evidence="8" id="KW-0865">Zymogen</keyword>
<accession>A0A0K0LBG9</accession>
<feature type="domain" description="Peptidase S8/S53" evidence="12">
    <location>
        <begin position="172"/>
        <end position="462"/>
    </location>
</feature>
<name>A0A0K0LBG9_9BACT</name>
<evidence type="ECO:0000256" key="9">
    <source>
        <dbReference type="PROSITE-ProRule" id="PRU01240"/>
    </source>
</evidence>
<dbReference type="InterPro" id="IPR022398">
    <property type="entry name" value="Peptidase_S8_His-AS"/>
</dbReference>
<dbReference type="Pfam" id="PF00082">
    <property type="entry name" value="Peptidase_S8"/>
    <property type="match status" value="1"/>
</dbReference>
<dbReference type="PROSITE" id="PS51892">
    <property type="entry name" value="SUBTILASE"/>
    <property type="match status" value="1"/>
</dbReference>
<feature type="active site" description="Charge relay system" evidence="9">
    <location>
        <position position="414"/>
    </location>
</feature>
<dbReference type="Gene3D" id="3.40.50.200">
    <property type="entry name" value="Peptidase S8/S53 domain"/>
    <property type="match status" value="1"/>
</dbReference>
<dbReference type="PANTHER" id="PTHR43806:SF11">
    <property type="entry name" value="CEREVISIN-RELATED"/>
    <property type="match status" value="1"/>
</dbReference>
<keyword evidence="7 9" id="KW-0720">Serine protease</keyword>
<dbReference type="CDD" id="cd07496">
    <property type="entry name" value="Peptidases_S8_13"/>
    <property type="match status" value="1"/>
</dbReference>
<evidence type="ECO:0000256" key="11">
    <source>
        <dbReference type="SAM" id="SignalP"/>
    </source>
</evidence>
<feature type="active site" description="Charge relay system" evidence="9">
    <location>
        <position position="241"/>
    </location>
</feature>
<keyword evidence="6 9" id="KW-0378">Hydrolase</keyword>
<feature type="chain" id="PRO_5005450937" evidence="11">
    <location>
        <begin position="33"/>
        <end position="584"/>
    </location>
</feature>
<dbReference type="PROSITE" id="PS00138">
    <property type="entry name" value="SUBTILASE_SER"/>
    <property type="match status" value="1"/>
</dbReference>
<dbReference type="Gene3D" id="2.60.120.380">
    <property type="match status" value="1"/>
</dbReference>
<dbReference type="GO" id="GO:0004252">
    <property type="term" value="F:serine-type endopeptidase activity"/>
    <property type="evidence" value="ECO:0007669"/>
    <property type="project" value="UniProtKB-UniRule"/>
</dbReference>
<feature type="signal peptide" evidence="11">
    <location>
        <begin position="1"/>
        <end position="32"/>
    </location>
</feature>
<comment type="subcellular location">
    <subcellularLocation>
        <location evidence="1">Secreted</location>
    </subcellularLocation>
</comment>
<protein>
    <submittedName>
        <fullName evidence="14">Peptidase S8/S53 subtilisin kexin sedolisin</fullName>
    </submittedName>
</protein>
<keyword evidence="3" id="KW-0964">Secreted</keyword>
<dbReference type="EMBL" id="KM669718">
    <property type="protein sequence ID" value="AIW81342.1"/>
    <property type="molecule type" value="Genomic_DNA"/>
</dbReference>
<dbReference type="InterPro" id="IPR034176">
    <property type="entry name" value="Peptidases_S8_13"/>
</dbReference>
<keyword evidence="4 9" id="KW-0645">Protease</keyword>
<dbReference type="SUPFAM" id="SSF52743">
    <property type="entry name" value="Subtilisin-like"/>
    <property type="match status" value="1"/>
</dbReference>
<feature type="domain" description="Peptidase C-terminal archaeal/bacterial" evidence="13">
    <location>
        <begin position="504"/>
        <end position="571"/>
    </location>
</feature>
<evidence type="ECO:0000256" key="7">
    <source>
        <dbReference type="ARBA" id="ARBA00022825"/>
    </source>
</evidence>
<organism evidence="14">
    <name type="scientific">uncultured bacterium SM679_p</name>
    <dbReference type="NCBI Taxonomy" id="1552131"/>
    <lineage>
        <taxon>Bacteria</taxon>
        <taxon>environmental samples</taxon>
    </lineage>
</organism>
<dbReference type="InterPro" id="IPR023828">
    <property type="entry name" value="Peptidase_S8_Ser-AS"/>
</dbReference>
<evidence type="ECO:0000256" key="8">
    <source>
        <dbReference type="ARBA" id="ARBA00023145"/>
    </source>
</evidence>
<comment type="similarity">
    <text evidence="2 9 10">Belongs to the peptidase S8 family.</text>
</comment>
<dbReference type="PANTHER" id="PTHR43806">
    <property type="entry name" value="PEPTIDASE S8"/>
    <property type="match status" value="1"/>
</dbReference>
<dbReference type="InterPro" id="IPR007280">
    <property type="entry name" value="Peptidase_C_arc/bac"/>
</dbReference>
<dbReference type="InterPro" id="IPR023827">
    <property type="entry name" value="Peptidase_S8_Asp-AS"/>
</dbReference>
<feature type="active site" description="Charge relay system" evidence="9">
    <location>
        <position position="181"/>
    </location>
</feature>
<evidence type="ECO:0000256" key="5">
    <source>
        <dbReference type="ARBA" id="ARBA00022729"/>
    </source>
</evidence>
<dbReference type="FunFam" id="3.40.50.200:FF:000022">
    <property type="entry name" value="Extracellular protease"/>
    <property type="match status" value="1"/>
</dbReference>
<dbReference type="InterPro" id="IPR015500">
    <property type="entry name" value="Peptidase_S8_subtilisin-rel"/>
</dbReference>
<dbReference type="PROSITE" id="PS00136">
    <property type="entry name" value="SUBTILASE_ASP"/>
    <property type="match status" value="1"/>
</dbReference>
<dbReference type="AlphaFoldDB" id="A0A0K0LBG9"/>
<dbReference type="InterPro" id="IPR050131">
    <property type="entry name" value="Peptidase_S8_subtilisin-like"/>
</dbReference>
<evidence type="ECO:0000259" key="13">
    <source>
        <dbReference type="Pfam" id="PF04151"/>
    </source>
</evidence>